<keyword evidence="3" id="KW-1185">Reference proteome</keyword>
<dbReference type="KEGG" id="esj:SJ05684_c30160"/>
<feature type="region of interest" description="Disordered" evidence="1">
    <location>
        <begin position="17"/>
        <end position="44"/>
    </location>
</feature>
<dbReference type="AlphaFoldDB" id="A0A249PER4"/>
<dbReference type="EMBL" id="CP023067">
    <property type="protein sequence ID" value="ASY64440.1"/>
    <property type="molecule type" value="Genomic_DNA"/>
</dbReference>
<evidence type="ECO:0000313" key="2">
    <source>
        <dbReference type="EMBL" id="ASY64440.1"/>
    </source>
</evidence>
<evidence type="ECO:0000313" key="3">
    <source>
        <dbReference type="Proteomes" id="UP000217211"/>
    </source>
</evidence>
<sequence length="44" mass="5073">MKFRSLPDPITVLADEIDEVLPKERPPKEKPVGGRRKPLYDEPD</sequence>
<protein>
    <submittedName>
        <fullName evidence="2">Uncharacterized protein</fullName>
    </submittedName>
</protein>
<accession>A0A249PER4</accession>
<organism evidence="2 3">
    <name type="scientific">Sinorhizobium sojae CCBAU 05684</name>
    <dbReference type="NCBI Taxonomy" id="716928"/>
    <lineage>
        <taxon>Bacteria</taxon>
        <taxon>Pseudomonadati</taxon>
        <taxon>Pseudomonadota</taxon>
        <taxon>Alphaproteobacteria</taxon>
        <taxon>Hyphomicrobiales</taxon>
        <taxon>Rhizobiaceae</taxon>
        <taxon>Sinorhizobium/Ensifer group</taxon>
        <taxon>Sinorhizobium</taxon>
    </lineage>
</organism>
<name>A0A249PER4_9HYPH</name>
<reference evidence="2 3" key="1">
    <citation type="submission" date="2017-08" db="EMBL/GenBank/DDBJ databases">
        <title>Multipartite genome sequences of Sinorhizobium species nodulating soybeans.</title>
        <authorList>
            <person name="Tian C.F."/>
        </authorList>
    </citation>
    <scope>NUCLEOTIDE SEQUENCE [LARGE SCALE GENOMIC DNA]</scope>
    <source>
        <strain evidence="2 3">CCBAU 05684</strain>
    </source>
</reference>
<dbReference type="Proteomes" id="UP000217211">
    <property type="component" value="Chromosome"/>
</dbReference>
<proteinExistence type="predicted"/>
<feature type="compositionally biased region" description="Basic and acidic residues" evidence="1">
    <location>
        <begin position="20"/>
        <end position="32"/>
    </location>
</feature>
<evidence type="ECO:0000256" key="1">
    <source>
        <dbReference type="SAM" id="MobiDB-lite"/>
    </source>
</evidence>
<gene>
    <name evidence="2" type="ORF">SJ05684_c30160</name>
</gene>